<dbReference type="RefSeq" id="WP_054288833.1">
    <property type="nucleotide sequence ID" value="NZ_CP012752.1"/>
</dbReference>
<proteinExistence type="predicted"/>
<dbReference type="EMBL" id="CP012752">
    <property type="protein sequence ID" value="ALG06861.1"/>
    <property type="molecule type" value="Genomic_DNA"/>
</dbReference>
<accession>A0A0N9HXP1</accession>
<name>A0A0N9HXP1_9PSEU</name>
<dbReference type="Gene3D" id="3.40.80.10">
    <property type="entry name" value="Peptidoglycan recognition protein-like"/>
    <property type="match status" value="1"/>
</dbReference>
<sequence>MAWCPFAIHKPISKSRSRIVPRAVILHTAVSSASSLFGYFSGVGDDSHFYVGPNGELEQYVDTAWSAYANRDANGFAISFESWDNRQIIPWNAAQVETLVRAVDWCCTTHGIPRRQIPSATGSGLGWHAMWGAPSPWTKAAGKVCPGGPRIDQTRNIIIPRVAAGNVGMEADMTGEEHDWLAQVKGVLGDAFDPSTGANAGKRLRTIDERAQRMEAKLDALTGALSDDEANIIAAVRAQPTGGQVDVQALAALLAPLIPTGTTPEQITEAVRLAFARAGAKEGNPA</sequence>
<protein>
    <recommendedName>
        <fullName evidence="2">N-acetylmuramoyl-L-alanine amidase domain-containing protein</fullName>
    </recommendedName>
</protein>
<dbReference type="InterPro" id="IPR002502">
    <property type="entry name" value="Amidase_domain"/>
</dbReference>
<feature type="coiled-coil region" evidence="1">
    <location>
        <begin position="204"/>
        <end position="231"/>
    </location>
</feature>
<dbReference type="SUPFAM" id="SSF55846">
    <property type="entry name" value="N-acetylmuramoyl-L-alanine amidase-like"/>
    <property type="match status" value="1"/>
</dbReference>
<dbReference type="Proteomes" id="UP000063699">
    <property type="component" value="Chromosome"/>
</dbReference>
<dbReference type="KEGG" id="kphy:AOZ06_07870"/>
<keyword evidence="4" id="KW-1185">Reference proteome</keyword>
<dbReference type="AlphaFoldDB" id="A0A0N9HXP1"/>
<keyword evidence="1" id="KW-0175">Coiled coil</keyword>
<dbReference type="GO" id="GO:0009253">
    <property type="term" value="P:peptidoglycan catabolic process"/>
    <property type="evidence" value="ECO:0007669"/>
    <property type="project" value="InterPro"/>
</dbReference>
<dbReference type="GO" id="GO:0008745">
    <property type="term" value="F:N-acetylmuramoyl-L-alanine amidase activity"/>
    <property type="evidence" value="ECO:0007669"/>
    <property type="project" value="InterPro"/>
</dbReference>
<evidence type="ECO:0000313" key="4">
    <source>
        <dbReference type="Proteomes" id="UP000063699"/>
    </source>
</evidence>
<dbReference type="InterPro" id="IPR036505">
    <property type="entry name" value="Amidase/PGRP_sf"/>
</dbReference>
<evidence type="ECO:0000256" key="1">
    <source>
        <dbReference type="SAM" id="Coils"/>
    </source>
</evidence>
<organism evidence="3 4">
    <name type="scientific">Kibdelosporangium phytohabitans</name>
    <dbReference type="NCBI Taxonomy" id="860235"/>
    <lineage>
        <taxon>Bacteria</taxon>
        <taxon>Bacillati</taxon>
        <taxon>Actinomycetota</taxon>
        <taxon>Actinomycetes</taxon>
        <taxon>Pseudonocardiales</taxon>
        <taxon>Pseudonocardiaceae</taxon>
        <taxon>Kibdelosporangium</taxon>
    </lineage>
</organism>
<feature type="domain" description="N-acetylmuramoyl-L-alanine amidase" evidence="2">
    <location>
        <begin position="22"/>
        <end position="147"/>
    </location>
</feature>
<gene>
    <name evidence="3" type="ORF">AOZ06_07870</name>
</gene>
<evidence type="ECO:0000313" key="3">
    <source>
        <dbReference type="EMBL" id="ALG06861.1"/>
    </source>
</evidence>
<dbReference type="Pfam" id="PF01510">
    <property type="entry name" value="Amidase_2"/>
    <property type="match status" value="1"/>
</dbReference>
<reference evidence="3 4" key="1">
    <citation type="submission" date="2015-07" db="EMBL/GenBank/DDBJ databases">
        <title>Genome sequencing of Kibdelosporangium phytohabitans.</title>
        <authorList>
            <person name="Qin S."/>
            <person name="Xing K."/>
        </authorList>
    </citation>
    <scope>NUCLEOTIDE SEQUENCE [LARGE SCALE GENOMIC DNA]</scope>
    <source>
        <strain evidence="3 4">KLBMP1111</strain>
    </source>
</reference>
<dbReference type="STRING" id="860235.AOZ06_07870"/>
<evidence type="ECO:0000259" key="2">
    <source>
        <dbReference type="Pfam" id="PF01510"/>
    </source>
</evidence>